<keyword evidence="1" id="KW-0472">Membrane</keyword>
<protein>
    <submittedName>
        <fullName evidence="2">Uncharacterized protein</fullName>
    </submittedName>
</protein>
<evidence type="ECO:0000313" key="2">
    <source>
        <dbReference type="EMBL" id="MBA2944932.1"/>
    </source>
</evidence>
<organism evidence="2 3">
    <name type="scientific">Streptomyces himalayensis subsp. himalayensis</name>
    <dbReference type="NCBI Taxonomy" id="2756131"/>
    <lineage>
        <taxon>Bacteria</taxon>
        <taxon>Bacillati</taxon>
        <taxon>Actinomycetota</taxon>
        <taxon>Actinomycetes</taxon>
        <taxon>Kitasatosporales</taxon>
        <taxon>Streptomycetaceae</taxon>
        <taxon>Streptomyces</taxon>
        <taxon>Streptomyces himalayensis</taxon>
    </lineage>
</organism>
<gene>
    <name evidence="2" type="ORF">H1D24_03595</name>
</gene>
<evidence type="ECO:0000313" key="3">
    <source>
        <dbReference type="Proteomes" id="UP000545761"/>
    </source>
</evidence>
<keyword evidence="1" id="KW-1133">Transmembrane helix</keyword>
<reference evidence="2 3" key="1">
    <citation type="submission" date="2020-07" db="EMBL/GenBank/DDBJ databases">
        <title>Streptomyces isolated from Indian soil.</title>
        <authorList>
            <person name="Mandal S."/>
            <person name="Maiti P.K."/>
        </authorList>
    </citation>
    <scope>NUCLEOTIDE SEQUENCE [LARGE SCALE GENOMIC DNA]</scope>
    <source>
        <strain evidence="2 3">PSKA28</strain>
    </source>
</reference>
<proteinExistence type="predicted"/>
<feature type="transmembrane region" description="Helical" evidence="1">
    <location>
        <begin position="72"/>
        <end position="92"/>
    </location>
</feature>
<comment type="caution">
    <text evidence="2">The sequence shown here is derived from an EMBL/GenBank/DDBJ whole genome shotgun (WGS) entry which is preliminary data.</text>
</comment>
<name>A0A7W0DH27_9ACTN</name>
<evidence type="ECO:0000256" key="1">
    <source>
        <dbReference type="SAM" id="Phobius"/>
    </source>
</evidence>
<feature type="transmembrane region" description="Helical" evidence="1">
    <location>
        <begin position="36"/>
        <end position="57"/>
    </location>
</feature>
<dbReference type="EMBL" id="JACEHE010000001">
    <property type="protein sequence ID" value="MBA2944932.1"/>
    <property type="molecule type" value="Genomic_DNA"/>
</dbReference>
<dbReference type="Proteomes" id="UP000545761">
    <property type="component" value="Unassembled WGS sequence"/>
</dbReference>
<sequence>MRGAPAEGRESRVPLSKVAFDHPGTRAAWVNARRRVIARLTLWTILWVTSSLAPSLLQEFDVISMSDTGEGVLGLIVSLTFFAYLVILYLDVSALRSIKRIRRILEAAPWHPIPAARKHPLLKDASGVPVQLQLGPAGEADELRGVMSARGSVHRRRWPEAMEQGAWYAGDVEGHGVLALPGGTRLMEVRPRP</sequence>
<dbReference type="RefSeq" id="WP_181655829.1">
    <property type="nucleotide sequence ID" value="NZ_JACEHE010000001.1"/>
</dbReference>
<accession>A0A7W0DH27</accession>
<dbReference type="AlphaFoldDB" id="A0A7W0DH27"/>
<keyword evidence="1" id="KW-0812">Transmembrane</keyword>